<feature type="compositionally biased region" description="Low complexity" evidence="6">
    <location>
        <begin position="674"/>
        <end position="697"/>
    </location>
</feature>
<feature type="region of interest" description="Disordered" evidence="6">
    <location>
        <begin position="590"/>
        <end position="724"/>
    </location>
</feature>
<dbReference type="GO" id="GO:0005815">
    <property type="term" value="C:microtubule organizing center"/>
    <property type="evidence" value="ECO:0007669"/>
    <property type="project" value="TreeGrafter"/>
</dbReference>
<dbReference type="GO" id="GO:0005876">
    <property type="term" value="C:spindle microtubule"/>
    <property type="evidence" value="ECO:0007669"/>
    <property type="project" value="TreeGrafter"/>
</dbReference>
<accession>A0A4Q1BWH2</accession>
<sequence length="1168" mass="127551">MSSNPVTGEEVEAFLTKLKAAGRSIHFFEAEILTPLDAEKKVDQLQLFSLRIDGAEQLPDTTIDPITLLVAPLLKSSAHLLVAAVLTSFLPVFLPLIPDDPPANHLRLALHQFLPLLLEKLNDQKERVHSAAASALTILGKKCYESEPPSLGASTTKGKSREGLVELWERGMKDVLGNKGWRGKVEGMKAILEMRRDMGSKLPLKPWLAPLVGLLEDSDGNVRDQARETVVALLSPANTPAAARAELKKLMQARNVRKTIADGIISRIFSNGAAVAIIAADIPLPADDAPVSTLGTRSGAVTPAHDEVEVVYVNTAKELEQEFSEMIPHFAGKETEHNWLPREKAIIRIRGMLRGQVFQKLPEVFVARLKGELIEGLSKTLMSLRTTVAQQSCAVVTELAETLGPAFDHFVELILPVLGKMAGFTKKIIAERSQRSVSAIIEHTTVHPRIFISHISSGVSGKNIQARHACTGHLKTFLDVHGIRSKHSIETTSGLLDMIDTTVRTSLVDVNPQVRDLARLAFWSYHAVWPQKANVIMTSMDNIARKQLEKARTGETNGVALTTRPPAPAKRASSAISAVLAEKRRARAAELAAGKSTGSPRIVSSPVPASPVPSLPSGTPRSTSSTFISSKKPGPFPRTVSSPGSSSEGSPRPRRTSTRPVENGIGSEVKKRTSSLSRPLSSNPSSRESSTSRQSPLRQFNTYPNNSHTPTSQSSSAASTQVVRTPTLNRKHLPSFSGHSTPSDNIETGVGLGLVNSSEIHPEHRKRIAETEAATQRLEAYSVSHPGTTPFTPKVHHGGSLQTPINGMMRNHAWVDSPRSDLMTPMILDKLKERKHERSWWLKRQQLLDKASPLKSTTNTPSSAITEDVISLEKGNPEIRNLQKLALFSSSHPISQSTMESEDEFESDKSIWNEGRLFERVFDGLVAYLEPTKPFDLLEQALVVLWEMVQHQWDMFEDHETTLCDALFRLRACKSSIILESTNSLISFLTEVSDPLFLLSVLSASLDRYLVRHPPEEIEEIMEKLDISTSSVINGEGSGQKVLRGEKARASGYSFGLNAMGMCVLRLPKEVVRIEGKNLAGIIMTALSSPTITTRQAANTLILALQCVLQDAQETLGLLPELNAGQKDLAMYLMDKNGLLVDLLPGESGGREGVMGEMTELMARSARG</sequence>
<dbReference type="Proteomes" id="UP000289152">
    <property type="component" value="Unassembled WGS sequence"/>
</dbReference>
<name>A0A4Q1BWH2_TREME</name>
<dbReference type="STRING" id="5217.A0A4Q1BWH2"/>
<keyword evidence="5" id="KW-0131">Cell cycle</keyword>
<dbReference type="SMART" id="SM01349">
    <property type="entry name" value="TOG"/>
    <property type="match status" value="2"/>
</dbReference>
<evidence type="ECO:0000259" key="7">
    <source>
        <dbReference type="SMART" id="SM01349"/>
    </source>
</evidence>
<protein>
    <recommendedName>
        <fullName evidence="7">TOG domain-containing protein</fullName>
    </recommendedName>
</protein>
<dbReference type="GO" id="GO:0051301">
    <property type="term" value="P:cell division"/>
    <property type="evidence" value="ECO:0007669"/>
    <property type="project" value="UniProtKB-KW"/>
</dbReference>
<dbReference type="PANTHER" id="PTHR21567:SF9">
    <property type="entry name" value="CLIP-ASSOCIATING PROTEIN"/>
    <property type="match status" value="1"/>
</dbReference>
<evidence type="ECO:0000256" key="6">
    <source>
        <dbReference type="SAM" id="MobiDB-lite"/>
    </source>
</evidence>
<evidence type="ECO:0000313" key="8">
    <source>
        <dbReference type="EMBL" id="RXK42523.1"/>
    </source>
</evidence>
<dbReference type="InterPro" id="IPR016024">
    <property type="entry name" value="ARM-type_fold"/>
</dbReference>
<dbReference type="EMBL" id="SDIL01000001">
    <property type="protein sequence ID" value="RXK42523.1"/>
    <property type="molecule type" value="Genomic_DNA"/>
</dbReference>
<dbReference type="GO" id="GO:0005881">
    <property type="term" value="C:cytoplasmic microtubule"/>
    <property type="evidence" value="ECO:0007669"/>
    <property type="project" value="TreeGrafter"/>
</dbReference>
<gene>
    <name evidence="8" type="ORF">M231_00077</name>
</gene>
<feature type="compositionally biased region" description="Polar residues" evidence="6">
    <location>
        <begin position="698"/>
        <end position="710"/>
    </location>
</feature>
<dbReference type="GO" id="GO:0008017">
    <property type="term" value="F:microtubule binding"/>
    <property type="evidence" value="ECO:0007669"/>
    <property type="project" value="TreeGrafter"/>
</dbReference>
<dbReference type="InterPro" id="IPR034085">
    <property type="entry name" value="TOG"/>
</dbReference>
<dbReference type="InParanoid" id="A0A4Q1BWH2"/>
<evidence type="ECO:0000256" key="3">
    <source>
        <dbReference type="ARBA" id="ARBA00022618"/>
    </source>
</evidence>
<comment type="similarity">
    <text evidence="2">Belongs to the CLASP family.</text>
</comment>
<keyword evidence="9" id="KW-1185">Reference proteome</keyword>
<feature type="domain" description="TOG" evidence="7">
    <location>
        <begin position="318"/>
        <end position="560"/>
    </location>
</feature>
<dbReference type="GO" id="GO:0090307">
    <property type="term" value="P:mitotic spindle assembly"/>
    <property type="evidence" value="ECO:0007669"/>
    <property type="project" value="TreeGrafter"/>
</dbReference>
<keyword evidence="5" id="KW-0498">Mitosis</keyword>
<keyword evidence="4" id="KW-0493">Microtubule</keyword>
<dbReference type="InterPro" id="IPR011989">
    <property type="entry name" value="ARM-like"/>
</dbReference>
<dbReference type="GO" id="GO:1990023">
    <property type="term" value="C:mitotic spindle midzone"/>
    <property type="evidence" value="ECO:0007669"/>
    <property type="project" value="TreeGrafter"/>
</dbReference>
<keyword evidence="3" id="KW-0132">Cell division</keyword>
<dbReference type="InterPro" id="IPR024395">
    <property type="entry name" value="CLASP_N_dom"/>
</dbReference>
<dbReference type="PANTHER" id="PTHR21567">
    <property type="entry name" value="CLASP"/>
    <property type="match status" value="1"/>
</dbReference>
<comment type="subcellular location">
    <subcellularLocation>
        <location evidence="1">Cytoplasm</location>
        <location evidence="1">Cytoskeleton</location>
        <location evidence="1">Spindle</location>
    </subcellularLocation>
</comment>
<evidence type="ECO:0000256" key="2">
    <source>
        <dbReference type="ARBA" id="ARBA00009549"/>
    </source>
</evidence>
<feature type="compositionally biased region" description="Low complexity" evidence="6">
    <location>
        <begin position="637"/>
        <end position="650"/>
    </location>
</feature>
<dbReference type="Pfam" id="PF12348">
    <property type="entry name" value="CLASP_N"/>
    <property type="match status" value="1"/>
</dbReference>
<feature type="compositionally biased region" description="Low complexity" evidence="6">
    <location>
        <begin position="711"/>
        <end position="723"/>
    </location>
</feature>
<feature type="compositionally biased region" description="Polar residues" evidence="6">
    <location>
        <begin position="619"/>
        <end position="629"/>
    </location>
</feature>
<proteinExistence type="inferred from homology"/>
<dbReference type="VEuPathDB" id="FungiDB:TREMEDRAFT_42004"/>
<organism evidence="8 9">
    <name type="scientific">Tremella mesenterica</name>
    <name type="common">Jelly fungus</name>
    <dbReference type="NCBI Taxonomy" id="5217"/>
    <lineage>
        <taxon>Eukaryota</taxon>
        <taxon>Fungi</taxon>
        <taxon>Dikarya</taxon>
        <taxon>Basidiomycota</taxon>
        <taxon>Agaricomycotina</taxon>
        <taxon>Tremellomycetes</taxon>
        <taxon>Tremellales</taxon>
        <taxon>Tremellaceae</taxon>
        <taxon>Tremella</taxon>
    </lineage>
</organism>
<evidence type="ECO:0000256" key="5">
    <source>
        <dbReference type="ARBA" id="ARBA00022776"/>
    </source>
</evidence>
<feature type="region of interest" description="Disordered" evidence="6">
    <location>
        <begin position="549"/>
        <end position="575"/>
    </location>
</feature>
<reference evidence="8 9" key="1">
    <citation type="submission" date="2016-06" db="EMBL/GenBank/DDBJ databases">
        <title>Evolution of pathogenesis and genome organization in the Tremellales.</title>
        <authorList>
            <person name="Cuomo C."/>
            <person name="Litvintseva A."/>
            <person name="Heitman J."/>
            <person name="Chen Y."/>
            <person name="Sun S."/>
            <person name="Springer D."/>
            <person name="Dromer F."/>
            <person name="Young S."/>
            <person name="Zeng Q."/>
            <person name="Chapman S."/>
            <person name="Gujja S."/>
            <person name="Saif S."/>
            <person name="Birren B."/>
        </authorList>
    </citation>
    <scope>NUCLEOTIDE SEQUENCE [LARGE SCALE GENOMIC DNA]</scope>
    <source>
        <strain evidence="8 9">ATCC 28783</strain>
    </source>
</reference>
<dbReference type="AlphaFoldDB" id="A0A4Q1BWH2"/>
<dbReference type="OrthoDB" id="46159at2759"/>
<evidence type="ECO:0000313" key="9">
    <source>
        <dbReference type="Proteomes" id="UP000289152"/>
    </source>
</evidence>
<comment type="caution">
    <text evidence="8">The sequence shown here is derived from an EMBL/GenBank/DDBJ whole genome shotgun (WGS) entry which is preliminary data.</text>
</comment>
<evidence type="ECO:0000256" key="4">
    <source>
        <dbReference type="ARBA" id="ARBA00022701"/>
    </source>
</evidence>
<dbReference type="SUPFAM" id="SSF48371">
    <property type="entry name" value="ARM repeat"/>
    <property type="match status" value="1"/>
</dbReference>
<feature type="compositionally biased region" description="Low complexity" evidence="6">
    <location>
        <begin position="590"/>
        <end position="607"/>
    </location>
</feature>
<evidence type="ECO:0000256" key="1">
    <source>
        <dbReference type="ARBA" id="ARBA00004186"/>
    </source>
</evidence>
<dbReference type="Gene3D" id="1.25.10.10">
    <property type="entry name" value="Leucine-rich Repeat Variant"/>
    <property type="match status" value="2"/>
</dbReference>
<feature type="domain" description="TOG" evidence="7">
    <location>
        <begin position="31"/>
        <end position="274"/>
    </location>
</feature>